<evidence type="ECO:0000259" key="3">
    <source>
        <dbReference type="SMART" id="SM00047"/>
    </source>
</evidence>
<keyword evidence="2" id="KW-0732">Signal</keyword>
<feature type="domain" description="Mannosyl-glycoprotein endo-beta-N-acetylglucosamidase-like" evidence="3">
    <location>
        <begin position="32"/>
        <end position="187"/>
    </location>
</feature>
<evidence type="ECO:0000313" key="4">
    <source>
        <dbReference type="EMBL" id="PWJ13517.1"/>
    </source>
</evidence>
<dbReference type="Pfam" id="PF01832">
    <property type="entry name" value="Glucosaminidase"/>
    <property type="match status" value="1"/>
</dbReference>
<dbReference type="PANTHER" id="PTHR33308">
    <property type="entry name" value="PEPTIDOGLYCAN HYDROLASE FLGJ"/>
    <property type="match status" value="1"/>
</dbReference>
<dbReference type="InterPro" id="IPR002901">
    <property type="entry name" value="MGlyc_endo_b_GlcNAc-like_dom"/>
</dbReference>
<organism evidence="4 5">
    <name type="scientific">Ruminococcus flavefaciens</name>
    <dbReference type="NCBI Taxonomy" id="1265"/>
    <lineage>
        <taxon>Bacteria</taxon>
        <taxon>Bacillati</taxon>
        <taxon>Bacillota</taxon>
        <taxon>Clostridia</taxon>
        <taxon>Eubacteriales</taxon>
        <taxon>Oscillospiraceae</taxon>
        <taxon>Ruminococcus</taxon>
    </lineage>
</organism>
<dbReference type="Gene3D" id="1.10.530.10">
    <property type="match status" value="1"/>
</dbReference>
<evidence type="ECO:0000256" key="2">
    <source>
        <dbReference type="SAM" id="SignalP"/>
    </source>
</evidence>
<proteinExistence type="predicted"/>
<dbReference type="PRINTS" id="PR01002">
    <property type="entry name" value="FLGFLGJ"/>
</dbReference>
<dbReference type="GO" id="GO:0004040">
    <property type="term" value="F:amidase activity"/>
    <property type="evidence" value="ECO:0007669"/>
    <property type="project" value="InterPro"/>
</dbReference>
<accession>A0A315Y0W1</accession>
<dbReference type="SMART" id="SM00047">
    <property type="entry name" value="LYZ2"/>
    <property type="match status" value="1"/>
</dbReference>
<keyword evidence="1" id="KW-0378">Hydrolase</keyword>
<dbReference type="Gene3D" id="2.10.70.40">
    <property type="entry name" value="peptidoglycan hydrolase"/>
    <property type="match status" value="1"/>
</dbReference>
<protein>
    <submittedName>
        <fullName evidence="4">Lysozyme</fullName>
    </submittedName>
</protein>
<dbReference type="RefSeq" id="WP_109726140.1">
    <property type="nucleotide sequence ID" value="NZ_QGDI01000004.1"/>
</dbReference>
<dbReference type="SUPFAM" id="SSF158634">
    <property type="entry name" value="RPA2825-like"/>
    <property type="match status" value="2"/>
</dbReference>
<sequence>MKKTVAVLMASLMCMGGAAAVASPDVVKPVSAYAITQSQQQQFINNLGTAAQKGYAQYRILPSMTIAQAILESAWGQSTLSSRYYNFFGMKAGSNYHGETVTLQTTEEINGVLVRVNGTFRAYHSFDQGIEGYYQFITGYSRYSNLIGETDYKAACRKIREDGWATDSGYTNKLISLIERYDLTRFDTMVPVTEGYFRACASSYTSIVDALNSIGAESSFAYRKKIAAANNITNYSGTPAQNTTMLNLLKQSRLKKPSSGPSIVYFPACGQSYNSIVDALVSIGADSSYNYRCKIAAANSISGYSGTPAQNTSMLNLLKAGKLIKPN</sequence>
<dbReference type="InterPro" id="IPR051056">
    <property type="entry name" value="Glycosyl_Hydrolase_73"/>
</dbReference>
<dbReference type="Proteomes" id="UP000245720">
    <property type="component" value="Unassembled WGS sequence"/>
</dbReference>
<dbReference type="EMBL" id="QGDI01000004">
    <property type="protein sequence ID" value="PWJ13517.1"/>
    <property type="molecule type" value="Genomic_DNA"/>
</dbReference>
<reference evidence="4 5" key="1">
    <citation type="submission" date="2018-05" db="EMBL/GenBank/DDBJ databases">
        <title>The Hungate 1000. A catalogue of reference genomes from the rumen microbiome.</title>
        <authorList>
            <person name="Kelly W."/>
        </authorList>
    </citation>
    <scope>NUCLEOTIDE SEQUENCE [LARGE SCALE GENOMIC DNA]</scope>
    <source>
        <strain evidence="4 5">SAb67</strain>
    </source>
</reference>
<feature type="chain" id="PRO_5038596395" evidence="2">
    <location>
        <begin position="21"/>
        <end position="327"/>
    </location>
</feature>
<evidence type="ECO:0000313" key="5">
    <source>
        <dbReference type="Proteomes" id="UP000245720"/>
    </source>
</evidence>
<feature type="signal peptide" evidence="2">
    <location>
        <begin position="1"/>
        <end position="20"/>
    </location>
</feature>
<evidence type="ECO:0000256" key="1">
    <source>
        <dbReference type="ARBA" id="ARBA00022801"/>
    </source>
</evidence>
<dbReference type="OrthoDB" id="9794294at2"/>
<dbReference type="PANTHER" id="PTHR33308:SF9">
    <property type="entry name" value="PEPTIDOGLYCAN HYDROLASE FLGJ"/>
    <property type="match status" value="1"/>
</dbReference>
<dbReference type="AlphaFoldDB" id="A0A315Y0W1"/>
<comment type="caution">
    <text evidence="4">The sequence shown here is derived from an EMBL/GenBank/DDBJ whole genome shotgun (WGS) entry which is preliminary data.</text>
</comment>
<gene>
    <name evidence="4" type="ORF">IE37_01322</name>
</gene>
<name>A0A315Y0W1_RUMFL</name>